<proteinExistence type="predicted"/>
<feature type="domain" description="Glyoxalase/fosfomycin resistance/dioxygenase" evidence="1">
    <location>
        <begin position="9"/>
        <end position="125"/>
    </location>
</feature>
<dbReference type="Pfam" id="PF00903">
    <property type="entry name" value="Glyoxalase"/>
    <property type="match status" value="1"/>
</dbReference>
<dbReference type="InterPro" id="IPR029068">
    <property type="entry name" value="Glyas_Bleomycin-R_OHBP_Dase"/>
</dbReference>
<name>A0ABW8J7S1_9GAMM</name>
<evidence type="ECO:0000259" key="1">
    <source>
        <dbReference type="Pfam" id="PF00903"/>
    </source>
</evidence>
<dbReference type="SUPFAM" id="SSF54593">
    <property type="entry name" value="Glyoxalase/Bleomycin resistance protein/Dihydroxybiphenyl dioxygenase"/>
    <property type="match status" value="1"/>
</dbReference>
<protein>
    <recommendedName>
        <fullName evidence="1">Glyoxalase/fosfomycin resistance/dioxygenase domain-containing protein</fullName>
    </recommendedName>
</protein>
<gene>
    <name evidence="2" type="ORF">ISP25_14825</name>
</gene>
<dbReference type="EMBL" id="JADIKK010000008">
    <property type="protein sequence ID" value="MFK2878347.1"/>
    <property type="molecule type" value="Genomic_DNA"/>
</dbReference>
<comment type="caution">
    <text evidence="2">The sequence shown here is derived from an EMBL/GenBank/DDBJ whole genome shotgun (WGS) entry which is preliminary data.</text>
</comment>
<keyword evidence="3" id="KW-1185">Reference proteome</keyword>
<dbReference type="Proteomes" id="UP001620339">
    <property type="component" value="Unassembled WGS sequence"/>
</dbReference>
<dbReference type="Gene3D" id="3.10.180.10">
    <property type="entry name" value="2,3-Dihydroxybiphenyl 1,2-Dioxygenase, domain 1"/>
    <property type="match status" value="1"/>
</dbReference>
<dbReference type="RefSeq" id="WP_404614995.1">
    <property type="nucleotide sequence ID" value="NZ_JADIKK010000008.1"/>
</dbReference>
<reference evidence="2 3" key="1">
    <citation type="submission" date="2020-10" db="EMBL/GenBank/DDBJ databases">
        <title>Phylogeny of dyella-like bacteria.</title>
        <authorList>
            <person name="Fu J."/>
        </authorList>
    </citation>
    <scope>NUCLEOTIDE SEQUENCE [LARGE SCALE GENOMIC DNA]</scope>
    <source>
        <strain evidence="2 3">KACC 19113</strain>
    </source>
</reference>
<dbReference type="InterPro" id="IPR004360">
    <property type="entry name" value="Glyas_Fos-R_dOase_dom"/>
</dbReference>
<accession>A0ABW8J7S1</accession>
<evidence type="ECO:0000313" key="2">
    <source>
        <dbReference type="EMBL" id="MFK2878347.1"/>
    </source>
</evidence>
<organism evidence="2 3">
    <name type="scientific">Rhodanobacter hydrolyticus</name>
    <dbReference type="NCBI Taxonomy" id="2250595"/>
    <lineage>
        <taxon>Bacteria</taxon>
        <taxon>Pseudomonadati</taxon>
        <taxon>Pseudomonadota</taxon>
        <taxon>Gammaproteobacteria</taxon>
        <taxon>Lysobacterales</taxon>
        <taxon>Rhodanobacteraceae</taxon>
        <taxon>Rhodanobacter</taxon>
    </lineage>
</organism>
<evidence type="ECO:0000313" key="3">
    <source>
        <dbReference type="Proteomes" id="UP001620339"/>
    </source>
</evidence>
<sequence length="130" mass="14199">MPMPPCAAAVLYAKDLSKIGNFYAQVAGLQIIHEEPDHIVLESDAFQLVVVAIPGEHAASIHITEPPQRRENIAIKLAFPVASITATRQMAQLHGGEFNSPSREWLFQGARVCDGQDPEGNVVQFRESVP</sequence>